<dbReference type="RefSeq" id="WP_036707276.1">
    <property type="nucleotide sequence ID" value="NZ_JRKQ01000007.1"/>
</dbReference>
<accession>A0A099GLD5</accession>
<dbReference type="InterPro" id="IPR051010">
    <property type="entry name" value="BCAA_transport"/>
</dbReference>
<proteinExistence type="inferred from homology"/>
<dbReference type="Pfam" id="PF13458">
    <property type="entry name" value="Peripla_BP_6"/>
    <property type="match status" value="1"/>
</dbReference>
<evidence type="ECO:0000313" key="6">
    <source>
        <dbReference type="EMBL" id="KGJ23352.1"/>
    </source>
</evidence>
<dbReference type="GO" id="GO:0006865">
    <property type="term" value="P:amino acid transport"/>
    <property type="evidence" value="ECO:0007669"/>
    <property type="project" value="UniProtKB-KW"/>
</dbReference>
<feature type="domain" description="Leucine-binding protein" evidence="5">
    <location>
        <begin position="29"/>
        <end position="365"/>
    </location>
</feature>
<organism evidence="6 7">
    <name type="scientific">Paracoccus sanguinis</name>
    <dbReference type="NCBI Taxonomy" id="1545044"/>
    <lineage>
        <taxon>Bacteria</taxon>
        <taxon>Pseudomonadati</taxon>
        <taxon>Pseudomonadota</taxon>
        <taxon>Alphaproteobacteria</taxon>
        <taxon>Rhodobacterales</taxon>
        <taxon>Paracoccaceae</taxon>
        <taxon>Paracoccus</taxon>
    </lineage>
</organism>
<keyword evidence="3" id="KW-0813">Transport</keyword>
<dbReference type="AlphaFoldDB" id="A0A099GLD5"/>
<comment type="caution">
    <text evidence="6">The sequence shown here is derived from an EMBL/GenBank/DDBJ whole genome shotgun (WGS) entry which is preliminary data.</text>
</comment>
<evidence type="ECO:0000313" key="7">
    <source>
        <dbReference type="Proteomes" id="UP000029858"/>
    </source>
</evidence>
<feature type="chain" id="PRO_5001946866" evidence="4">
    <location>
        <begin position="25"/>
        <end position="388"/>
    </location>
</feature>
<dbReference type="PANTHER" id="PTHR30483:SF6">
    <property type="entry name" value="PERIPLASMIC BINDING PROTEIN OF ABC TRANSPORTER FOR NATURAL AMINO ACIDS"/>
    <property type="match status" value="1"/>
</dbReference>
<dbReference type="Proteomes" id="UP000029858">
    <property type="component" value="Unassembled WGS sequence"/>
</dbReference>
<evidence type="ECO:0000259" key="5">
    <source>
        <dbReference type="Pfam" id="PF13458"/>
    </source>
</evidence>
<feature type="signal peptide" evidence="4">
    <location>
        <begin position="1"/>
        <end position="24"/>
    </location>
</feature>
<name>A0A099GLD5_9RHOB</name>
<reference evidence="6 7" key="1">
    <citation type="submission" date="2014-09" db="EMBL/GenBank/DDBJ databases">
        <authorList>
            <person name="McGinnis J.M."/>
            <person name="Wolfgang W.J."/>
        </authorList>
    </citation>
    <scope>NUCLEOTIDE SEQUENCE [LARGE SCALE GENOMIC DNA]</scope>
    <source>
        <strain evidence="6 7">5503</strain>
    </source>
</reference>
<evidence type="ECO:0000256" key="4">
    <source>
        <dbReference type="SAM" id="SignalP"/>
    </source>
</evidence>
<evidence type="ECO:0000256" key="2">
    <source>
        <dbReference type="ARBA" id="ARBA00022729"/>
    </source>
</evidence>
<evidence type="ECO:0000256" key="3">
    <source>
        <dbReference type="ARBA" id="ARBA00022970"/>
    </source>
</evidence>
<sequence>MHRRTLLTGAAAALASGLAAPALAQDRALKVGLILPLTGPFAAYGQQMQAGFQQYLDTQGATAAGRRIEPVIADDGGIADTTRRIAQEMVTSGGIEVLGGFGLTPLALAAAPVSARAGVAQIVMVAATSAVTEASPMIVRTSYTTPQVTSVIARWMAGDGIGQAMTLVADYGPGHDAEASFAKVFAEAGGTVAGSLRVPLRDPDFAAFLQRVADAKPEALFVFLPSGIGAPFLKQWVERGLDRSGIRLVADGSVTDDIVLPQMGDAALGLVTGLHYSAALPTEANRAFVATFMERNRTRPNFMAVSAFDGARLLAEALGRTGGDATGAALVEAMKGARFESPRGPIEIDAATRDIVQTIYMMRVEAVDGQLWNVPFHSYPAVRDPAKA</sequence>
<keyword evidence="3" id="KW-0029">Amino-acid transport</keyword>
<comment type="similarity">
    <text evidence="1">Belongs to the leucine-binding protein family.</text>
</comment>
<evidence type="ECO:0000256" key="1">
    <source>
        <dbReference type="ARBA" id="ARBA00010062"/>
    </source>
</evidence>
<dbReference type="EMBL" id="JRKQ01000007">
    <property type="protein sequence ID" value="KGJ23352.1"/>
    <property type="molecule type" value="Genomic_DNA"/>
</dbReference>
<dbReference type="InterPro" id="IPR028082">
    <property type="entry name" value="Peripla_BP_I"/>
</dbReference>
<gene>
    <name evidence="6" type="ORF">IX56_02930</name>
</gene>
<reference evidence="6 7" key="2">
    <citation type="submission" date="2014-10" db="EMBL/GenBank/DDBJ databases">
        <title>Paracoccus sanguinis sp. nov., isolated from clinical specimens of New York State patients.</title>
        <authorList>
            <person name="Mingle L.A."/>
            <person name="Cole J.A."/>
            <person name="Lapierre P."/>
            <person name="Musser K.A."/>
        </authorList>
    </citation>
    <scope>NUCLEOTIDE SEQUENCE [LARGE SCALE GENOMIC DNA]</scope>
    <source>
        <strain evidence="6 7">5503</strain>
    </source>
</reference>
<keyword evidence="2 4" id="KW-0732">Signal</keyword>
<dbReference type="Gene3D" id="3.40.50.2300">
    <property type="match status" value="2"/>
</dbReference>
<dbReference type="InterPro" id="IPR028081">
    <property type="entry name" value="Leu-bd"/>
</dbReference>
<dbReference type="SUPFAM" id="SSF53822">
    <property type="entry name" value="Periplasmic binding protein-like I"/>
    <property type="match status" value="1"/>
</dbReference>
<protein>
    <submittedName>
        <fullName evidence="6">ABC transporter substrate-binding protein</fullName>
    </submittedName>
</protein>
<dbReference type="PANTHER" id="PTHR30483">
    <property type="entry name" value="LEUCINE-SPECIFIC-BINDING PROTEIN"/>
    <property type="match status" value="1"/>
</dbReference>